<dbReference type="FunFam" id="2.60.40.10:FF:000612">
    <property type="entry name" value="palladin isoform X1"/>
    <property type="match status" value="1"/>
</dbReference>
<dbReference type="InterPro" id="IPR013098">
    <property type="entry name" value="Ig_I-set"/>
</dbReference>
<dbReference type="InterPro" id="IPR003599">
    <property type="entry name" value="Ig_sub"/>
</dbReference>
<dbReference type="InterPro" id="IPR036179">
    <property type="entry name" value="Ig-like_dom_sf"/>
</dbReference>
<dbReference type="SMART" id="SM00409">
    <property type="entry name" value="IG"/>
    <property type="match status" value="2"/>
</dbReference>
<dbReference type="EMBL" id="OA882249">
    <property type="protein sequence ID" value="CAD7274147.1"/>
    <property type="molecule type" value="Genomic_DNA"/>
</dbReference>
<dbReference type="InterPro" id="IPR007110">
    <property type="entry name" value="Ig-like_dom"/>
</dbReference>
<dbReference type="SUPFAM" id="SSF48726">
    <property type="entry name" value="Immunoglobulin"/>
    <property type="match status" value="2"/>
</dbReference>
<dbReference type="InterPro" id="IPR003598">
    <property type="entry name" value="Ig_sub2"/>
</dbReference>
<dbReference type="OrthoDB" id="6507807at2759"/>
<gene>
    <name evidence="2" type="ORF">NMOB1V02_LOCUS1999</name>
</gene>
<dbReference type="SMART" id="SM00408">
    <property type="entry name" value="IGc2"/>
    <property type="match status" value="1"/>
</dbReference>
<evidence type="ECO:0000313" key="2">
    <source>
        <dbReference type="EMBL" id="CAD7274147.1"/>
    </source>
</evidence>
<keyword evidence="3" id="KW-1185">Reference proteome</keyword>
<accession>A0A7R9GAS3</accession>
<dbReference type="Gene3D" id="2.60.40.10">
    <property type="entry name" value="Immunoglobulins"/>
    <property type="match status" value="2"/>
</dbReference>
<dbReference type="PANTHER" id="PTHR47633:SF4">
    <property type="entry name" value="MYOPALLADIN ISOFORM X1"/>
    <property type="match status" value="1"/>
</dbReference>
<dbReference type="AlphaFoldDB" id="A0A7R9GAS3"/>
<dbReference type="PROSITE" id="PS50835">
    <property type="entry name" value="IG_LIKE"/>
    <property type="match status" value="1"/>
</dbReference>
<feature type="domain" description="Ig-like" evidence="1">
    <location>
        <begin position="255"/>
        <end position="338"/>
    </location>
</feature>
<protein>
    <recommendedName>
        <fullName evidence="1">Ig-like domain-containing protein</fullName>
    </recommendedName>
</protein>
<sequence length="388" mass="43463">MFLHGFRRRWIYERHILPRVAPKIFRVGADRAPLGVSSEVALYDWWPTNYFCVHVTTDDTILPTTWRRWVHVGNALLAFAHAPDYYLNGSHFVRVGGPDSLEYSLTIPRVTLDDTGVYSVTARNVVGEAKSILSLQIFARGKTKSGWPHGGALYPIRNFDWFYPRASPELSFVGTTLSIADLPRRSPNSSHMHEARFAIAVLNESSCITAACDSISPHRCLVNHEAQLIISWVGPNRFVFMSSGLIDIPPVDSSPQILEGLKDIRCCDGDSASFECRVRGKPSPRITWTKDGMVILDSKDFRYETEGQSVRLHLNRVYAEDEGLYACVAANEIGKAMTRANLYVGRVGEFAIEAPRRLRHRKYVMNDDACVMSSLLVVTEDALGGEIA</sequence>
<dbReference type="PANTHER" id="PTHR47633">
    <property type="entry name" value="IMMUNOGLOBULIN"/>
    <property type="match status" value="1"/>
</dbReference>
<dbReference type="Pfam" id="PF07679">
    <property type="entry name" value="I-set"/>
    <property type="match status" value="2"/>
</dbReference>
<evidence type="ECO:0000313" key="3">
    <source>
        <dbReference type="Proteomes" id="UP000678499"/>
    </source>
</evidence>
<organism evidence="2">
    <name type="scientific">Notodromas monacha</name>
    <dbReference type="NCBI Taxonomy" id="399045"/>
    <lineage>
        <taxon>Eukaryota</taxon>
        <taxon>Metazoa</taxon>
        <taxon>Ecdysozoa</taxon>
        <taxon>Arthropoda</taxon>
        <taxon>Crustacea</taxon>
        <taxon>Oligostraca</taxon>
        <taxon>Ostracoda</taxon>
        <taxon>Podocopa</taxon>
        <taxon>Podocopida</taxon>
        <taxon>Cypridocopina</taxon>
        <taxon>Cypridoidea</taxon>
        <taxon>Cyprididae</taxon>
        <taxon>Notodromas</taxon>
    </lineage>
</organism>
<name>A0A7R9GAS3_9CRUS</name>
<reference evidence="2" key="1">
    <citation type="submission" date="2020-11" db="EMBL/GenBank/DDBJ databases">
        <authorList>
            <person name="Tran Van P."/>
        </authorList>
    </citation>
    <scope>NUCLEOTIDE SEQUENCE</scope>
</reference>
<dbReference type="Proteomes" id="UP000678499">
    <property type="component" value="Unassembled WGS sequence"/>
</dbReference>
<proteinExistence type="predicted"/>
<dbReference type="InterPro" id="IPR013783">
    <property type="entry name" value="Ig-like_fold"/>
</dbReference>
<evidence type="ECO:0000259" key="1">
    <source>
        <dbReference type="PROSITE" id="PS50835"/>
    </source>
</evidence>
<dbReference type="EMBL" id="CAJPEX010000212">
    <property type="protein sequence ID" value="CAG0914299.1"/>
    <property type="molecule type" value="Genomic_DNA"/>
</dbReference>